<keyword evidence="3" id="KW-1185">Reference proteome</keyword>
<dbReference type="Proteomes" id="UP000059680">
    <property type="component" value="Chromosome 4"/>
</dbReference>
<gene>
    <name evidence="2" type="ordered locus">Os04g0554900</name>
    <name evidence="2" type="ORF">OSNPB_040554900</name>
</gene>
<protein>
    <submittedName>
        <fullName evidence="2">Os04g0554900 protein</fullName>
    </submittedName>
</protein>
<dbReference type="AlphaFoldDB" id="A0A0N7KJH3"/>
<dbReference type="OMA" id="VHGKVRS"/>
<feature type="region of interest" description="Disordered" evidence="1">
    <location>
        <begin position="48"/>
        <end position="104"/>
    </location>
</feature>
<dbReference type="PaxDb" id="39947-A0A0N7KJH3"/>
<reference evidence="3" key="1">
    <citation type="journal article" date="2005" name="Nature">
        <title>The map-based sequence of the rice genome.</title>
        <authorList>
            <consortium name="International rice genome sequencing project (IRGSP)"/>
            <person name="Matsumoto T."/>
            <person name="Wu J."/>
            <person name="Kanamori H."/>
            <person name="Katayose Y."/>
            <person name="Fujisawa M."/>
            <person name="Namiki N."/>
            <person name="Mizuno H."/>
            <person name="Yamamoto K."/>
            <person name="Antonio B.A."/>
            <person name="Baba T."/>
            <person name="Sakata K."/>
            <person name="Nagamura Y."/>
            <person name="Aoki H."/>
            <person name="Arikawa K."/>
            <person name="Arita K."/>
            <person name="Bito T."/>
            <person name="Chiden Y."/>
            <person name="Fujitsuka N."/>
            <person name="Fukunaka R."/>
            <person name="Hamada M."/>
            <person name="Harada C."/>
            <person name="Hayashi A."/>
            <person name="Hijishita S."/>
            <person name="Honda M."/>
            <person name="Hosokawa S."/>
            <person name="Ichikawa Y."/>
            <person name="Idonuma A."/>
            <person name="Iijima M."/>
            <person name="Ikeda M."/>
            <person name="Ikeno M."/>
            <person name="Ito K."/>
            <person name="Ito S."/>
            <person name="Ito T."/>
            <person name="Ito Y."/>
            <person name="Ito Y."/>
            <person name="Iwabuchi A."/>
            <person name="Kamiya K."/>
            <person name="Karasawa W."/>
            <person name="Kurita K."/>
            <person name="Katagiri S."/>
            <person name="Kikuta A."/>
            <person name="Kobayashi H."/>
            <person name="Kobayashi N."/>
            <person name="Machita K."/>
            <person name="Maehara T."/>
            <person name="Masukawa M."/>
            <person name="Mizubayashi T."/>
            <person name="Mukai Y."/>
            <person name="Nagasaki H."/>
            <person name="Nagata Y."/>
            <person name="Naito S."/>
            <person name="Nakashima M."/>
            <person name="Nakama Y."/>
            <person name="Nakamichi Y."/>
            <person name="Nakamura M."/>
            <person name="Meguro A."/>
            <person name="Negishi M."/>
            <person name="Ohta I."/>
            <person name="Ohta T."/>
            <person name="Okamoto M."/>
            <person name="Ono N."/>
            <person name="Saji S."/>
            <person name="Sakaguchi M."/>
            <person name="Sakai K."/>
            <person name="Shibata M."/>
            <person name="Shimokawa T."/>
            <person name="Song J."/>
            <person name="Takazaki Y."/>
            <person name="Terasawa K."/>
            <person name="Tsugane M."/>
            <person name="Tsuji K."/>
            <person name="Ueda S."/>
            <person name="Waki K."/>
            <person name="Yamagata H."/>
            <person name="Yamamoto M."/>
            <person name="Yamamoto S."/>
            <person name="Yamane H."/>
            <person name="Yoshiki S."/>
            <person name="Yoshihara R."/>
            <person name="Yukawa K."/>
            <person name="Zhong H."/>
            <person name="Yano M."/>
            <person name="Yuan Q."/>
            <person name="Ouyang S."/>
            <person name="Liu J."/>
            <person name="Jones K.M."/>
            <person name="Gansberger K."/>
            <person name="Moffat K."/>
            <person name="Hill J."/>
            <person name="Bera J."/>
            <person name="Fadrosh D."/>
            <person name="Jin S."/>
            <person name="Johri S."/>
            <person name="Kim M."/>
            <person name="Overton L."/>
            <person name="Reardon M."/>
            <person name="Tsitrin T."/>
            <person name="Vuong H."/>
            <person name="Weaver B."/>
            <person name="Ciecko A."/>
            <person name="Tallon L."/>
            <person name="Jackson J."/>
            <person name="Pai G."/>
            <person name="Aken S.V."/>
            <person name="Utterback T."/>
            <person name="Reidmuller S."/>
            <person name="Feldblyum T."/>
            <person name="Hsiao J."/>
            <person name="Zismann V."/>
            <person name="Iobst S."/>
            <person name="de Vazeille A.R."/>
            <person name="Buell C.R."/>
            <person name="Ying K."/>
            <person name="Li Y."/>
            <person name="Lu T."/>
            <person name="Huang Y."/>
            <person name="Zhao Q."/>
            <person name="Feng Q."/>
            <person name="Zhang L."/>
            <person name="Zhu J."/>
            <person name="Weng Q."/>
            <person name="Mu J."/>
            <person name="Lu Y."/>
            <person name="Fan D."/>
            <person name="Liu Y."/>
            <person name="Guan J."/>
            <person name="Zhang Y."/>
            <person name="Yu S."/>
            <person name="Liu X."/>
            <person name="Zhang Y."/>
            <person name="Hong G."/>
            <person name="Han B."/>
            <person name="Choisne N."/>
            <person name="Demange N."/>
            <person name="Orjeda G."/>
            <person name="Samain S."/>
            <person name="Cattolico L."/>
            <person name="Pelletier E."/>
            <person name="Couloux A."/>
            <person name="Segurens B."/>
            <person name="Wincker P."/>
            <person name="D'Hont A."/>
            <person name="Scarpelli C."/>
            <person name="Weissenbach J."/>
            <person name="Salanoubat M."/>
            <person name="Quetier F."/>
            <person name="Yu Y."/>
            <person name="Kim H.R."/>
            <person name="Rambo T."/>
            <person name="Currie J."/>
            <person name="Collura K."/>
            <person name="Luo M."/>
            <person name="Yang T."/>
            <person name="Ammiraju J.S.S."/>
            <person name="Engler F."/>
            <person name="Soderlund C."/>
            <person name="Wing R.A."/>
            <person name="Palmer L.E."/>
            <person name="de la Bastide M."/>
            <person name="Spiegel L."/>
            <person name="Nascimento L."/>
            <person name="Zutavern T."/>
            <person name="O'Shaughnessy A."/>
            <person name="Dike S."/>
            <person name="Dedhia N."/>
            <person name="Preston R."/>
            <person name="Balija V."/>
            <person name="McCombie W.R."/>
            <person name="Chow T."/>
            <person name="Chen H."/>
            <person name="Chung M."/>
            <person name="Chen C."/>
            <person name="Shaw J."/>
            <person name="Wu H."/>
            <person name="Hsiao K."/>
            <person name="Chao Y."/>
            <person name="Chu M."/>
            <person name="Cheng C."/>
            <person name="Hour A."/>
            <person name="Lee P."/>
            <person name="Lin S."/>
            <person name="Lin Y."/>
            <person name="Liou J."/>
            <person name="Liu S."/>
            <person name="Hsing Y."/>
            <person name="Raghuvanshi S."/>
            <person name="Mohanty A."/>
            <person name="Bharti A.K."/>
            <person name="Gaur A."/>
            <person name="Gupta V."/>
            <person name="Kumar D."/>
            <person name="Ravi V."/>
            <person name="Vij S."/>
            <person name="Kapur A."/>
            <person name="Khurana P."/>
            <person name="Khurana P."/>
            <person name="Khurana J.P."/>
            <person name="Tyagi A.K."/>
            <person name="Gaikwad K."/>
            <person name="Singh A."/>
            <person name="Dalal V."/>
            <person name="Srivastava S."/>
            <person name="Dixit A."/>
            <person name="Pal A.K."/>
            <person name="Ghazi I.A."/>
            <person name="Yadav M."/>
            <person name="Pandit A."/>
            <person name="Bhargava A."/>
            <person name="Sureshbabu K."/>
            <person name="Batra K."/>
            <person name="Sharma T.R."/>
            <person name="Mohapatra T."/>
            <person name="Singh N.K."/>
            <person name="Messing J."/>
            <person name="Nelson A.B."/>
            <person name="Fuks G."/>
            <person name="Kavchok S."/>
            <person name="Keizer G."/>
            <person name="Linton E."/>
            <person name="Llaca V."/>
            <person name="Song R."/>
            <person name="Tanyolac B."/>
            <person name="Young S."/>
            <person name="Ho-Il K."/>
            <person name="Hahn J.H."/>
            <person name="Sangsakoo G."/>
            <person name="Vanavichit A."/>
            <person name="de Mattos Luiz.A.T."/>
            <person name="Zimmer P.D."/>
            <person name="Malone G."/>
            <person name="Dellagostin O."/>
            <person name="de Oliveira A.C."/>
            <person name="Bevan M."/>
            <person name="Bancroft I."/>
            <person name="Minx P."/>
            <person name="Cordum H."/>
            <person name="Wilson R."/>
            <person name="Cheng Z."/>
            <person name="Jin W."/>
            <person name="Jiang J."/>
            <person name="Leong S.A."/>
            <person name="Iwama H."/>
            <person name="Gojobori T."/>
            <person name="Itoh T."/>
            <person name="Niimura Y."/>
            <person name="Fujii Y."/>
            <person name="Habara T."/>
            <person name="Sakai H."/>
            <person name="Sato Y."/>
            <person name="Wilson G."/>
            <person name="Kumar K."/>
            <person name="McCouch S."/>
            <person name="Juretic N."/>
            <person name="Hoen D."/>
            <person name="Wright S."/>
            <person name="Bruskiewich R."/>
            <person name="Bureau T."/>
            <person name="Miyao A."/>
            <person name="Hirochika H."/>
            <person name="Nishikawa T."/>
            <person name="Kadowaki K."/>
            <person name="Sugiura M."/>
            <person name="Burr B."/>
            <person name="Sasaki T."/>
        </authorList>
    </citation>
    <scope>NUCLEOTIDE SEQUENCE [LARGE SCALE GENOMIC DNA]</scope>
    <source>
        <strain evidence="3">cv. Nipponbare</strain>
    </source>
</reference>
<evidence type="ECO:0000313" key="2">
    <source>
        <dbReference type="EMBL" id="BAS90417.1"/>
    </source>
</evidence>
<dbReference type="InParanoid" id="A0A0N7KJH3"/>
<evidence type="ECO:0000313" key="3">
    <source>
        <dbReference type="Proteomes" id="UP000059680"/>
    </source>
</evidence>
<reference evidence="2 3" key="2">
    <citation type="journal article" date="2013" name="Plant Cell Physiol.">
        <title>Rice Annotation Project Database (RAP-DB): an integrative and interactive database for rice genomics.</title>
        <authorList>
            <person name="Sakai H."/>
            <person name="Lee S.S."/>
            <person name="Tanaka T."/>
            <person name="Numa H."/>
            <person name="Kim J."/>
            <person name="Kawahara Y."/>
            <person name="Wakimoto H."/>
            <person name="Yang C.C."/>
            <person name="Iwamoto M."/>
            <person name="Abe T."/>
            <person name="Yamada Y."/>
            <person name="Muto A."/>
            <person name="Inokuchi H."/>
            <person name="Ikemura T."/>
            <person name="Matsumoto T."/>
            <person name="Sasaki T."/>
            <person name="Itoh T."/>
        </authorList>
    </citation>
    <scope>NUCLEOTIDE SEQUENCE [LARGE SCALE GENOMIC DNA]</scope>
    <source>
        <strain evidence="3">cv. Nipponbare</strain>
    </source>
</reference>
<name>A0A0N7KJH3_ORYSJ</name>
<dbReference type="InterPro" id="IPR053313">
    <property type="entry name" value="RGF"/>
</dbReference>
<proteinExistence type="predicted"/>
<dbReference type="PANTHER" id="PTHR34961:SF11">
    <property type="entry name" value="OS04G0554900 PROTEIN"/>
    <property type="match status" value="1"/>
</dbReference>
<sequence length="148" mass="15834">MSCLTSPQLAPKMQLKLTAAVAALLVVVFFALFVGSCEARRLRALGRVSSLKPSSSPPTPYKDAASMKLHGSDPTNQKKDLSSTSMDHHMASGDDAKAKDGVAMASPGAVQTTIVVRVSNRLSHQERRVDTAFHLDYAGPRTHPPSHN</sequence>
<evidence type="ECO:0000256" key="1">
    <source>
        <dbReference type="SAM" id="MobiDB-lite"/>
    </source>
</evidence>
<dbReference type="EMBL" id="AP014960">
    <property type="protein sequence ID" value="BAS90417.1"/>
    <property type="molecule type" value="Genomic_DNA"/>
</dbReference>
<dbReference type="PANTHER" id="PTHR34961">
    <property type="entry name" value="TRANSMEMBRANE PROTEIN"/>
    <property type="match status" value="1"/>
</dbReference>
<accession>A0A0N7KJH3</accession>
<reference evidence="2 3" key="3">
    <citation type="journal article" date="2013" name="Rice">
        <title>Improvement of the Oryza sativa Nipponbare reference genome using next generation sequence and optical map data.</title>
        <authorList>
            <person name="Kawahara Y."/>
            <person name="de la Bastide M."/>
            <person name="Hamilton J.P."/>
            <person name="Kanamori H."/>
            <person name="McCombie W.R."/>
            <person name="Ouyang S."/>
            <person name="Schwartz D.C."/>
            <person name="Tanaka T."/>
            <person name="Wu J."/>
            <person name="Zhou S."/>
            <person name="Childs K.L."/>
            <person name="Davidson R.M."/>
            <person name="Lin H."/>
            <person name="Quesada-Ocampo L."/>
            <person name="Vaillancourt B."/>
            <person name="Sakai H."/>
            <person name="Lee S.S."/>
            <person name="Kim J."/>
            <person name="Numa H."/>
            <person name="Itoh T."/>
            <person name="Buell C.R."/>
            <person name="Matsumoto T."/>
        </authorList>
    </citation>
    <scope>NUCLEOTIDE SEQUENCE [LARGE SCALE GENOMIC DNA]</scope>
    <source>
        <strain evidence="3">cv. Nipponbare</strain>
    </source>
</reference>
<feature type="compositionally biased region" description="Basic and acidic residues" evidence="1">
    <location>
        <begin position="76"/>
        <end position="100"/>
    </location>
</feature>
<dbReference type="Gramene" id="Os04t0554900-00">
    <property type="protein sequence ID" value="Os04t0554900-00"/>
    <property type="gene ID" value="Os04g0554900"/>
</dbReference>
<dbReference type="OrthoDB" id="689613at2759"/>
<organism evidence="2 3">
    <name type="scientific">Oryza sativa subsp. japonica</name>
    <name type="common">Rice</name>
    <dbReference type="NCBI Taxonomy" id="39947"/>
    <lineage>
        <taxon>Eukaryota</taxon>
        <taxon>Viridiplantae</taxon>
        <taxon>Streptophyta</taxon>
        <taxon>Embryophyta</taxon>
        <taxon>Tracheophyta</taxon>
        <taxon>Spermatophyta</taxon>
        <taxon>Magnoliopsida</taxon>
        <taxon>Liliopsida</taxon>
        <taxon>Poales</taxon>
        <taxon>Poaceae</taxon>
        <taxon>BOP clade</taxon>
        <taxon>Oryzoideae</taxon>
        <taxon>Oryzeae</taxon>
        <taxon>Oryzinae</taxon>
        <taxon>Oryza</taxon>
        <taxon>Oryza sativa</taxon>
    </lineage>
</organism>
<dbReference type="eggNOG" id="ENOG502R3NX">
    <property type="taxonomic scope" value="Eukaryota"/>
</dbReference>